<dbReference type="InterPro" id="IPR016181">
    <property type="entry name" value="Acyl_CoA_acyltransferase"/>
</dbReference>
<reference evidence="2 3" key="1">
    <citation type="submission" date="2017-03" db="EMBL/GenBank/DDBJ databases">
        <authorList>
            <person name="Afonso C.L."/>
            <person name="Miller P.J."/>
            <person name="Scott M.A."/>
            <person name="Spackman E."/>
            <person name="Goraichik I."/>
            <person name="Dimitrov K.M."/>
            <person name="Suarez D.L."/>
            <person name="Swayne D.E."/>
        </authorList>
    </citation>
    <scope>NUCLEOTIDE SEQUENCE [LARGE SCALE GENOMIC DNA]</scope>
    <source>
        <strain evidence="2">SB41UT1</strain>
    </source>
</reference>
<keyword evidence="3" id="KW-1185">Reference proteome</keyword>
<dbReference type="Gene3D" id="3.40.630.30">
    <property type="match status" value="1"/>
</dbReference>
<evidence type="ECO:0000259" key="1">
    <source>
        <dbReference type="PROSITE" id="PS51186"/>
    </source>
</evidence>
<sequence>MTLLIKAGTLDDVLQIDALIPEFDSRNTRSKLEARLEGKDSLALIATVDGQLAGYKLGYALSDTTFYSWLGGVAPAFRKHGIATQLRLHQEDWAKESGYTAIEVKSMNRFPAMLQLLISSGYQIVGYEEGAQLGDGKISFRKSIT</sequence>
<protein>
    <recommendedName>
        <fullName evidence="1">N-acetyltransferase domain-containing protein</fullName>
    </recommendedName>
</protein>
<evidence type="ECO:0000313" key="3">
    <source>
        <dbReference type="Proteomes" id="UP000196573"/>
    </source>
</evidence>
<accession>A0A1X7AFE6</accession>
<dbReference type="GO" id="GO:0016747">
    <property type="term" value="F:acyltransferase activity, transferring groups other than amino-acyl groups"/>
    <property type="evidence" value="ECO:0007669"/>
    <property type="project" value="InterPro"/>
</dbReference>
<dbReference type="EMBL" id="FWPT01000002">
    <property type="protein sequence ID" value="SMA37483.1"/>
    <property type="molecule type" value="Genomic_DNA"/>
</dbReference>
<evidence type="ECO:0000313" key="2">
    <source>
        <dbReference type="EMBL" id="SMA37483.1"/>
    </source>
</evidence>
<gene>
    <name evidence="2" type="ORF">EHSB41UT_00744</name>
</gene>
<organism evidence="2 3">
    <name type="scientific">Parendozoicomonas haliclonae</name>
    <dbReference type="NCBI Taxonomy" id="1960125"/>
    <lineage>
        <taxon>Bacteria</taxon>
        <taxon>Pseudomonadati</taxon>
        <taxon>Pseudomonadota</taxon>
        <taxon>Gammaproteobacteria</taxon>
        <taxon>Oceanospirillales</taxon>
        <taxon>Endozoicomonadaceae</taxon>
        <taxon>Parendozoicomonas</taxon>
    </lineage>
</organism>
<dbReference type="Pfam" id="PF00583">
    <property type="entry name" value="Acetyltransf_1"/>
    <property type="match status" value="1"/>
</dbReference>
<feature type="domain" description="N-acetyltransferase" evidence="1">
    <location>
        <begin position="3"/>
        <end position="145"/>
    </location>
</feature>
<dbReference type="Proteomes" id="UP000196573">
    <property type="component" value="Unassembled WGS sequence"/>
</dbReference>
<dbReference type="PROSITE" id="PS51186">
    <property type="entry name" value="GNAT"/>
    <property type="match status" value="1"/>
</dbReference>
<dbReference type="SUPFAM" id="SSF55729">
    <property type="entry name" value="Acyl-CoA N-acyltransferases (Nat)"/>
    <property type="match status" value="1"/>
</dbReference>
<dbReference type="CDD" id="cd04301">
    <property type="entry name" value="NAT_SF"/>
    <property type="match status" value="1"/>
</dbReference>
<proteinExistence type="predicted"/>
<name>A0A1X7AFE6_9GAMM</name>
<dbReference type="OrthoDB" id="9812289at2"/>
<dbReference type="InterPro" id="IPR000182">
    <property type="entry name" value="GNAT_dom"/>
</dbReference>
<dbReference type="AlphaFoldDB" id="A0A1X7AFE6"/>